<dbReference type="HOGENOM" id="CLU_960576_0_0_1"/>
<sequence>MEKAPDYFKQLNVPETQTPLSCPFDARVFRARFVEHRKANENADDTKGVHVRASRNETEREKYRKNKEIVRKLNDDAKQGDPSKISFSLRDNIAIWKFEKDGDSLRNTLHAILCEIKAYNEETKALKEEIATLKLSNDALCIELSELKCVSSSTPTSASKDSTSSVKFADVVKQSVRSVFHDDKSKNEIIMSKVKEGENDQQVFRARFVEHRKANENADDTKGVHVRASRNETEREKYRKNKEIVRKLNDDAKQGDPSKISFSLRDNIAIWKFEKDGKWKRIQDWSYAGN</sequence>
<dbReference type="AlphaFoldDB" id="R7TSY3"/>
<keyword evidence="1" id="KW-0175">Coiled coil</keyword>
<dbReference type="EMBL" id="AMQN01011148">
    <property type="status" value="NOT_ANNOTATED_CDS"/>
    <property type="molecule type" value="Genomic_DNA"/>
</dbReference>
<reference evidence="5" key="1">
    <citation type="submission" date="2012-12" db="EMBL/GenBank/DDBJ databases">
        <authorList>
            <person name="Hellsten U."/>
            <person name="Grimwood J."/>
            <person name="Chapman J.A."/>
            <person name="Shapiro H."/>
            <person name="Aerts A."/>
            <person name="Otillar R.P."/>
            <person name="Terry A.Y."/>
            <person name="Boore J.L."/>
            <person name="Simakov O."/>
            <person name="Marletaz F."/>
            <person name="Cho S.-J."/>
            <person name="Edsinger-Gonzales E."/>
            <person name="Havlak P."/>
            <person name="Kuo D.-H."/>
            <person name="Larsson T."/>
            <person name="Lv J."/>
            <person name="Arendt D."/>
            <person name="Savage R."/>
            <person name="Osoegawa K."/>
            <person name="de Jong P."/>
            <person name="Lindberg D.R."/>
            <person name="Seaver E.C."/>
            <person name="Weisblat D.A."/>
            <person name="Putnam N.H."/>
            <person name="Grigoriev I.V."/>
            <person name="Rokhsar D.S."/>
        </authorList>
    </citation>
    <scope>NUCLEOTIDE SEQUENCE</scope>
    <source>
        <strain evidence="5">I ESC-2004</strain>
    </source>
</reference>
<keyword evidence="5" id="KW-1185">Reference proteome</keyword>
<proteinExistence type="predicted"/>
<evidence type="ECO:0000313" key="4">
    <source>
        <dbReference type="EnsemblMetazoa" id="CapteP192056"/>
    </source>
</evidence>
<evidence type="ECO:0000313" key="5">
    <source>
        <dbReference type="Proteomes" id="UP000014760"/>
    </source>
</evidence>
<dbReference type="EMBL" id="AMQN01011150">
    <property type="status" value="NOT_ANNOTATED_CDS"/>
    <property type="molecule type" value="Genomic_DNA"/>
</dbReference>
<feature type="coiled-coil region" evidence="1">
    <location>
        <begin position="109"/>
        <end position="136"/>
    </location>
</feature>
<feature type="region of interest" description="Disordered" evidence="2">
    <location>
        <begin position="216"/>
        <end position="235"/>
    </location>
</feature>
<evidence type="ECO:0000256" key="1">
    <source>
        <dbReference type="SAM" id="Coils"/>
    </source>
</evidence>
<organism evidence="3">
    <name type="scientific">Capitella teleta</name>
    <name type="common">Polychaete worm</name>
    <dbReference type="NCBI Taxonomy" id="283909"/>
    <lineage>
        <taxon>Eukaryota</taxon>
        <taxon>Metazoa</taxon>
        <taxon>Spiralia</taxon>
        <taxon>Lophotrochozoa</taxon>
        <taxon>Annelida</taxon>
        <taxon>Polychaeta</taxon>
        <taxon>Sedentaria</taxon>
        <taxon>Scolecida</taxon>
        <taxon>Capitellidae</taxon>
        <taxon>Capitella</taxon>
    </lineage>
</organism>
<reference evidence="4" key="3">
    <citation type="submission" date="2015-06" db="UniProtKB">
        <authorList>
            <consortium name="EnsemblMetazoa"/>
        </authorList>
    </citation>
    <scope>IDENTIFICATION</scope>
</reference>
<evidence type="ECO:0000256" key="2">
    <source>
        <dbReference type="SAM" id="MobiDB-lite"/>
    </source>
</evidence>
<name>R7TSY3_CAPTE</name>
<dbReference type="EnsemblMetazoa" id="CapteT192056">
    <property type="protein sequence ID" value="CapteP192056"/>
    <property type="gene ID" value="CapteG192056"/>
</dbReference>
<reference evidence="3 5" key="2">
    <citation type="journal article" date="2013" name="Nature">
        <title>Insights into bilaterian evolution from three spiralian genomes.</title>
        <authorList>
            <person name="Simakov O."/>
            <person name="Marletaz F."/>
            <person name="Cho S.J."/>
            <person name="Edsinger-Gonzales E."/>
            <person name="Havlak P."/>
            <person name="Hellsten U."/>
            <person name="Kuo D.H."/>
            <person name="Larsson T."/>
            <person name="Lv J."/>
            <person name="Arendt D."/>
            <person name="Savage R."/>
            <person name="Osoegawa K."/>
            <person name="de Jong P."/>
            <person name="Grimwood J."/>
            <person name="Chapman J.A."/>
            <person name="Shapiro H."/>
            <person name="Aerts A."/>
            <person name="Otillar R.P."/>
            <person name="Terry A.Y."/>
            <person name="Boore J.L."/>
            <person name="Grigoriev I.V."/>
            <person name="Lindberg D.R."/>
            <person name="Seaver E.C."/>
            <person name="Weisblat D.A."/>
            <person name="Putnam N.H."/>
            <person name="Rokhsar D.S."/>
        </authorList>
    </citation>
    <scope>NUCLEOTIDE SEQUENCE</scope>
    <source>
        <strain evidence="3 5">I ESC-2004</strain>
    </source>
</reference>
<gene>
    <name evidence="3" type="ORF">CAPTEDRAFT_192056</name>
</gene>
<dbReference type="EMBL" id="AMQN01011149">
    <property type="status" value="NOT_ANNOTATED_CDS"/>
    <property type="molecule type" value="Genomic_DNA"/>
</dbReference>
<protein>
    <submittedName>
        <fullName evidence="3 4">Uncharacterized protein</fullName>
    </submittedName>
</protein>
<evidence type="ECO:0000313" key="3">
    <source>
        <dbReference type="EMBL" id="ELT96749.1"/>
    </source>
</evidence>
<dbReference type="Proteomes" id="UP000014760">
    <property type="component" value="Unassembled WGS sequence"/>
</dbReference>
<dbReference type="EMBL" id="KB308726">
    <property type="protein sequence ID" value="ELT96749.1"/>
    <property type="molecule type" value="Genomic_DNA"/>
</dbReference>
<accession>R7TSY3</accession>